<reference evidence="2" key="1">
    <citation type="submission" date="2016-04" db="EMBL/GenBank/DDBJ databases">
        <authorList>
            <person name="Evans L.H."/>
            <person name="Alamgir A."/>
            <person name="Owens N."/>
            <person name="Weber N.D."/>
            <person name="Virtaneva K."/>
            <person name="Barbian K."/>
            <person name="Babar A."/>
            <person name="Rosenke K."/>
        </authorList>
    </citation>
    <scope>NUCLEOTIDE SEQUENCE</scope>
    <source>
        <strain evidence="2">86</strain>
    </source>
</reference>
<accession>A0A212KCI0</accession>
<gene>
    <name evidence="2" type="ORF">KL86DPRO_50150</name>
</gene>
<feature type="region of interest" description="Disordered" evidence="1">
    <location>
        <begin position="111"/>
        <end position="146"/>
    </location>
</feature>
<evidence type="ECO:0000313" key="2">
    <source>
        <dbReference type="EMBL" id="SBW09373.1"/>
    </source>
</evidence>
<evidence type="ECO:0000256" key="1">
    <source>
        <dbReference type="SAM" id="MobiDB-lite"/>
    </source>
</evidence>
<dbReference type="AlphaFoldDB" id="A0A212KCI0"/>
<organism evidence="2">
    <name type="scientific">uncultured delta proteobacterium</name>
    <dbReference type="NCBI Taxonomy" id="34034"/>
    <lineage>
        <taxon>Bacteria</taxon>
        <taxon>Deltaproteobacteria</taxon>
        <taxon>environmental samples</taxon>
    </lineage>
</organism>
<proteinExistence type="predicted"/>
<protein>
    <submittedName>
        <fullName evidence="2">Uncharacterized protein</fullName>
    </submittedName>
</protein>
<name>A0A212KCI0_9DELT</name>
<dbReference type="EMBL" id="FLUQ01000005">
    <property type="protein sequence ID" value="SBW09373.1"/>
    <property type="molecule type" value="Genomic_DNA"/>
</dbReference>
<sequence>MERRSSENKALRELVDALKEYITVRDSLWTLGFFDRIFRFSRCVAMLNRYDTARERVRAAIRDVKETAEAAVLENQARPEAGEDAFAEKTPALAARSLVSMEEFEMLLGKPAILKKRSPQREPQRGSGVRPAGLPPPPRKETDPAR</sequence>